<gene>
    <name evidence="7" type="ORF">KP509_01G108300</name>
</gene>
<dbReference type="SMART" id="SM01117">
    <property type="entry name" value="Cyt-b5"/>
    <property type="match status" value="1"/>
</dbReference>
<feature type="compositionally biased region" description="Low complexity" evidence="5">
    <location>
        <begin position="83"/>
        <end position="97"/>
    </location>
</feature>
<name>A0A8T2VG53_CERRI</name>
<sequence length="241" mass="26640">MDQPLDFSFHKGNALAVSDEEPESPKPMPKSPDLGPPLAEVDIDPVTDLNEEVPFPSLAVEVIETLSISPARSLHTVEETISLPSTSSPIDNSSPSPVIDNSNGFTDIPKFSDSTQPSSSRSRPRAKVPLERGFTQVDWLRLTRTQTDLAGLNGATNRRFITKAEVKKHQSEDDAWTILKGRVYNITHYLKFHPGGADMLMKGAGKDCTLLFSILPIVFPYVNHTANAYGYESMKKVWNFI</sequence>
<evidence type="ECO:0000256" key="2">
    <source>
        <dbReference type="ARBA" id="ARBA00022723"/>
    </source>
</evidence>
<protein>
    <recommendedName>
        <fullName evidence="6">Cytochrome b5 heme-binding domain-containing protein</fullName>
    </recommendedName>
</protein>
<dbReference type="InterPro" id="IPR036400">
    <property type="entry name" value="Cyt_B5-like_heme/steroid_sf"/>
</dbReference>
<dbReference type="GO" id="GO:0020037">
    <property type="term" value="F:heme binding"/>
    <property type="evidence" value="ECO:0007669"/>
    <property type="project" value="UniProtKB-UniRule"/>
</dbReference>
<dbReference type="Gene3D" id="3.10.120.10">
    <property type="entry name" value="Cytochrome b5-like heme/steroid binding domain"/>
    <property type="match status" value="1"/>
</dbReference>
<dbReference type="Pfam" id="PF00173">
    <property type="entry name" value="Cyt-b5"/>
    <property type="match status" value="1"/>
</dbReference>
<comment type="caution">
    <text evidence="7">The sequence shown here is derived from an EMBL/GenBank/DDBJ whole genome shotgun (WGS) entry which is preliminary data.</text>
</comment>
<dbReference type="InterPro" id="IPR051872">
    <property type="entry name" value="Cytochrome_b5/Flavoprotein_Rdt"/>
</dbReference>
<dbReference type="InterPro" id="IPR018506">
    <property type="entry name" value="Cyt_B5_heme-BS"/>
</dbReference>
<reference evidence="7" key="1">
    <citation type="submission" date="2021-08" db="EMBL/GenBank/DDBJ databases">
        <title>WGS assembly of Ceratopteris richardii.</title>
        <authorList>
            <person name="Marchant D.B."/>
            <person name="Chen G."/>
            <person name="Jenkins J."/>
            <person name="Shu S."/>
            <person name="Leebens-Mack J."/>
            <person name="Grimwood J."/>
            <person name="Schmutz J."/>
            <person name="Soltis P."/>
            <person name="Soltis D."/>
            <person name="Chen Z.-H."/>
        </authorList>
    </citation>
    <scope>NUCLEOTIDE SEQUENCE</scope>
    <source>
        <strain evidence="7">Whitten #5841</strain>
        <tissue evidence="7">Leaf</tissue>
    </source>
</reference>
<dbReference type="EMBL" id="CM035406">
    <property type="protein sequence ID" value="KAH7447471.1"/>
    <property type="molecule type" value="Genomic_DNA"/>
</dbReference>
<evidence type="ECO:0000259" key="6">
    <source>
        <dbReference type="PROSITE" id="PS50255"/>
    </source>
</evidence>
<dbReference type="InterPro" id="IPR001199">
    <property type="entry name" value="Cyt_B5-like_heme/steroid-bd"/>
</dbReference>
<comment type="similarity">
    <text evidence="4">Belongs to the cytochrome b5 family.</text>
</comment>
<accession>A0A8T2VG53</accession>
<dbReference type="Proteomes" id="UP000825935">
    <property type="component" value="Chromosome 1"/>
</dbReference>
<evidence type="ECO:0000313" key="8">
    <source>
        <dbReference type="Proteomes" id="UP000825935"/>
    </source>
</evidence>
<dbReference type="PROSITE" id="PS00191">
    <property type="entry name" value="CYTOCHROME_B5_1"/>
    <property type="match status" value="1"/>
</dbReference>
<dbReference type="PROSITE" id="PS50255">
    <property type="entry name" value="CYTOCHROME_B5_2"/>
    <property type="match status" value="1"/>
</dbReference>
<dbReference type="AlphaFoldDB" id="A0A8T2VG53"/>
<feature type="domain" description="Cytochrome b5 heme-binding" evidence="6">
    <location>
        <begin position="158"/>
        <end position="229"/>
    </location>
</feature>
<dbReference type="SUPFAM" id="SSF55856">
    <property type="entry name" value="Cytochrome b5-like heme/steroid binding domain"/>
    <property type="match status" value="1"/>
</dbReference>
<dbReference type="GO" id="GO:0004128">
    <property type="term" value="F:cytochrome-b5 reductase activity, acting on NAD(P)H"/>
    <property type="evidence" value="ECO:0007669"/>
    <property type="project" value="TreeGrafter"/>
</dbReference>
<evidence type="ECO:0000256" key="1">
    <source>
        <dbReference type="ARBA" id="ARBA00022617"/>
    </source>
</evidence>
<dbReference type="PANTHER" id="PTHR46237:SF1">
    <property type="entry name" value="CYTOCHROME B5 REDUCTASE 4"/>
    <property type="match status" value="1"/>
</dbReference>
<evidence type="ECO:0000256" key="5">
    <source>
        <dbReference type="SAM" id="MobiDB-lite"/>
    </source>
</evidence>
<evidence type="ECO:0000256" key="3">
    <source>
        <dbReference type="ARBA" id="ARBA00023004"/>
    </source>
</evidence>
<keyword evidence="1 4" id="KW-0349">Heme</keyword>
<keyword evidence="8" id="KW-1185">Reference proteome</keyword>
<proteinExistence type="inferred from homology"/>
<keyword evidence="3 4" id="KW-0408">Iron</keyword>
<evidence type="ECO:0000313" key="7">
    <source>
        <dbReference type="EMBL" id="KAH7447471.1"/>
    </source>
</evidence>
<dbReference type="GO" id="GO:0005737">
    <property type="term" value="C:cytoplasm"/>
    <property type="evidence" value="ECO:0007669"/>
    <property type="project" value="TreeGrafter"/>
</dbReference>
<evidence type="ECO:0000256" key="4">
    <source>
        <dbReference type="RuleBase" id="RU362121"/>
    </source>
</evidence>
<feature type="region of interest" description="Disordered" evidence="5">
    <location>
        <begin position="83"/>
        <end position="127"/>
    </location>
</feature>
<feature type="region of interest" description="Disordered" evidence="5">
    <location>
        <begin position="1"/>
        <end position="41"/>
    </location>
</feature>
<organism evidence="7 8">
    <name type="scientific">Ceratopteris richardii</name>
    <name type="common">Triangle waterfern</name>
    <dbReference type="NCBI Taxonomy" id="49495"/>
    <lineage>
        <taxon>Eukaryota</taxon>
        <taxon>Viridiplantae</taxon>
        <taxon>Streptophyta</taxon>
        <taxon>Embryophyta</taxon>
        <taxon>Tracheophyta</taxon>
        <taxon>Polypodiopsida</taxon>
        <taxon>Polypodiidae</taxon>
        <taxon>Polypodiales</taxon>
        <taxon>Pteridineae</taxon>
        <taxon>Pteridaceae</taxon>
        <taxon>Parkerioideae</taxon>
        <taxon>Ceratopteris</taxon>
    </lineage>
</organism>
<keyword evidence="2 4" id="KW-0479">Metal-binding</keyword>
<dbReference type="PANTHER" id="PTHR46237">
    <property type="entry name" value="CYTOCHROME B5 REDUCTASE 4 FAMILY MEMBER"/>
    <property type="match status" value="1"/>
</dbReference>
<dbReference type="GO" id="GO:0046872">
    <property type="term" value="F:metal ion binding"/>
    <property type="evidence" value="ECO:0007669"/>
    <property type="project" value="UniProtKB-UniRule"/>
</dbReference>
<dbReference type="OrthoDB" id="432299at2759"/>